<protein>
    <submittedName>
        <fullName evidence="2">Uncharacterized protein</fullName>
    </submittedName>
</protein>
<accession>A0A0B6YT61</accession>
<sequence>VEDEVDGVVGTEKEQKSGDKEEGGSSHCIEVNTSQTVGGCCDVELSSGEELSDQPADAQKSKTNQDTLMEVETYPLTTDVG</sequence>
<gene>
    <name evidence="2" type="primary">ORF34671</name>
</gene>
<dbReference type="AlphaFoldDB" id="A0A0B6YT61"/>
<feature type="compositionally biased region" description="Basic and acidic residues" evidence="1">
    <location>
        <begin position="11"/>
        <end position="24"/>
    </location>
</feature>
<feature type="non-terminal residue" evidence="2">
    <location>
        <position position="81"/>
    </location>
</feature>
<evidence type="ECO:0000256" key="1">
    <source>
        <dbReference type="SAM" id="MobiDB-lite"/>
    </source>
</evidence>
<reference evidence="2" key="1">
    <citation type="submission" date="2014-12" db="EMBL/GenBank/DDBJ databases">
        <title>Insight into the proteome of Arion vulgaris.</title>
        <authorList>
            <person name="Aradska J."/>
            <person name="Bulat T."/>
            <person name="Smidak R."/>
            <person name="Sarate P."/>
            <person name="Gangsoo J."/>
            <person name="Sialana F."/>
            <person name="Bilban M."/>
            <person name="Lubec G."/>
        </authorList>
    </citation>
    <scope>NUCLEOTIDE SEQUENCE</scope>
    <source>
        <tissue evidence="2">Skin</tissue>
    </source>
</reference>
<organism evidence="2">
    <name type="scientific">Arion vulgaris</name>
    <dbReference type="NCBI Taxonomy" id="1028688"/>
    <lineage>
        <taxon>Eukaryota</taxon>
        <taxon>Metazoa</taxon>
        <taxon>Spiralia</taxon>
        <taxon>Lophotrochozoa</taxon>
        <taxon>Mollusca</taxon>
        <taxon>Gastropoda</taxon>
        <taxon>Heterobranchia</taxon>
        <taxon>Euthyneura</taxon>
        <taxon>Panpulmonata</taxon>
        <taxon>Eupulmonata</taxon>
        <taxon>Stylommatophora</taxon>
        <taxon>Helicina</taxon>
        <taxon>Arionoidea</taxon>
        <taxon>Arionidae</taxon>
        <taxon>Arion</taxon>
    </lineage>
</organism>
<feature type="region of interest" description="Disordered" evidence="1">
    <location>
        <begin position="47"/>
        <end position="81"/>
    </location>
</feature>
<proteinExistence type="predicted"/>
<feature type="non-terminal residue" evidence="2">
    <location>
        <position position="1"/>
    </location>
</feature>
<dbReference type="EMBL" id="HACG01012076">
    <property type="protein sequence ID" value="CEK58941.1"/>
    <property type="molecule type" value="Transcribed_RNA"/>
</dbReference>
<evidence type="ECO:0000313" key="2">
    <source>
        <dbReference type="EMBL" id="CEK58941.1"/>
    </source>
</evidence>
<feature type="region of interest" description="Disordered" evidence="1">
    <location>
        <begin position="1"/>
        <end position="27"/>
    </location>
</feature>
<name>A0A0B6YT61_9EUPU</name>